<comment type="similarity">
    <text evidence="1 9">Belongs to the Cu-Zn superoxide dismutase family.</text>
</comment>
<evidence type="ECO:0000256" key="10">
    <source>
        <dbReference type="SAM" id="SignalP"/>
    </source>
</evidence>
<dbReference type="Proteomes" id="UP000318582">
    <property type="component" value="Unassembled WGS sequence"/>
</dbReference>
<evidence type="ECO:0000313" key="13">
    <source>
        <dbReference type="Proteomes" id="UP000318582"/>
    </source>
</evidence>
<evidence type="ECO:0000256" key="2">
    <source>
        <dbReference type="ARBA" id="ARBA00022723"/>
    </source>
</evidence>
<keyword evidence="10" id="KW-0732">Signal</keyword>
<dbReference type="PANTHER" id="PTHR10003">
    <property type="entry name" value="SUPEROXIDE DISMUTASE CU-ZN -RELATED"/>
    <property type="match status" value="1"/>
</dbReference>
<evidence type="ECO:0000256" key="6">
    <source>
        <dbReference type="ARBA" id="ARBA00023008"/>
    </source>
</evidence>
<dbReference type="PRINTS" id="PR00068">
    <property type="entry name" value="CUZNDISMTASE"/>
</dbReference>
<dbReference type="STRING" id="109895.A0A507DSS1"/>
<reference evidence="12 13" key="1">
    <citation type="journal article" date="2019" name="Sci. Rep.">
        <title>Comparative genomics of chytrid fungi reveal insights into the obligate biotrophic and pathogenic lifestyle of Synchytrium endobioticum.</title>
        <authorList>
            <person name="van de Vossenberg B.T.L.H."/>
            <person name="Warris S."/>
            <person name="Nguyen H.D.T."/>
            <person name="van Gent-Pelzer M.P.E."/>
            <person name="Joly D.L."/>
            <person name="van de Geest H.C."/>
            <person name="Bonants P.J.M."/>
            <person name="Smith D.S."/>
            <person name="Levesque C.A."/>
            <person name="van der Lee T.A.J."/>
        </authorList>
    </citation>
    <scope>NUCLEOTIDE SEQUENCE [LARGE SCALE GENOMIC DNA]</scope>
    <source>
        <strain evidence="12 13">CBS 809.83</strain>
    </source>
</reference>
<feature type="signal peptide" evidence="10">
    <location>
        <begin position="1"/>
        <end position="17"/>
    </location>
</feature>
<dbReference type="Pfam" id="PF00080">
    <property type="entry name" value="Sod_Cu"/>
    <property type="match status" value="1"/>
</dbReference>
<comment type="caution">
    <text evidence="12">The sequence shown here is derived from an EMBL/GenBank/DDBJ whole genome shotgun (WGS) entry which is preliminary data.</text>
</comment>
<protein>
    <recommendedName>
        <fullName evidence="9">Superoxide dismutase [Cu-Zn]</fullName>
        <ecNumber evidence="9">1.15.1.1</ecNumber>
    </recommendedName>
</protein>
<dbReference type="Gene3D" id="2.60.40.200">
    <property type="entry name" value="Superoxide dismutase, copper/zinc binding domain"/>
    <property type="match status" value="1"/>
</dbReference>
<evidence type="ECO:0000256" key="5">
    <source>
        <dbReference type="ARBA" id="ARBA00023002"/>
    </source>
</evidence>
<dbReference type="FunFam" id="2.60.40.200:FF:000003">
    <property type="entry name" value="Superoxide dismutase [Cu-Zn], chloroplastic"/>
    <property type="match status" value="1"/>
</dbReference>
<evidence type="ECO:0000256" key="3">
    <source>
        <dbReference type="ARBA" id="ARBA00022833"/>
    </source>
</evidence>
<dbReference type="EMBL" id="QEAQ01000149">
    <property type="protein sequence ID" value="TPX54586.1"/>
    <property type="molecule type" value="Genomic_DNA"/>
</dbReference>
<name>A0A507DSS1_9FUNG</name>
<gene>
    <name evidence="12" type="ORF">PhCBS80983_g05868</name>
</gene>
<organism evidence="12 13">
    <name type="scientific">Powellomyces hirtus</name>
    <dbReference type="NCBI Taxonomy" id="109895"/>
    <lineage>
        <taxon>Eukaryota</taxon>
        <taxon>Fungi</taxon>
        <taxon>Fungi incertae sedis</taxon>
        <taxon>Chytridiomycota</taxon>
        <taxon>Chytridiomycota incertae sedis</taxon>
        <taxon>Chytridiomycetes</taxon>
        <taxon>Spizellomycetales</taxon>
        <taxon>Powellomycetaceae</taxon>
        <taxon>Powellomyces</taxon>
    </lineage>
</organism>
<keyword evidence="7" id="KW-1015">Disulfide bond</keyword>
<dbReference type="EC" id="1.15.1.1" evidence="9"/>
<feature type="chain" id="PRO_5021207759" description="Superoxide dismutase [Cu-Zn]" evidence="10">
    <location>
        <begin position="18"/>
        <end position="184"/>
    </location>
</feature>
<dbReference type="GO" id="GO:0005507">
    <property type="term" value="F:copper ion binding"/>
    <property type="evidence" value="ECO:0007669"/>
    <property type="project" value="InterPro"/>
</dbReference>
<keyword evidence="13" id="KW-1185">Reference proteome</keyword>
<dbReference type="GO" id="GO:0004784">
    <property type="term" value="F:superoxide dismutase activity"/>
    <property type="evidence" value="ECO:0007669"/>
    <property type="project" value="UniProtKB-EC"/>
</dbReference>
<sequence length="184" mass="18527">MMFKSLVLAALCSVAVAGKCKPDTPATTVTGVASLTPDVTFGANVTGTVKMVQTGSAPAVIKVKLAGLTPGLHGFHIHEFGNIFPDCTAAGGHYNPFNKTHGAPDAATRHVGDLGNVEARADGTVDVEITDTMVHLSGSTSVIGRSFVIHAGVDDLGLGGHPLSNSTGNAGKRAACGVIGIGKN</sequence>
<accession>A0A507DSS1</accession>
<keyword evidence="2 9" id="KW-0479">Metal-binding</keyword>
<evidence type="ECO:0000256" key="4">
    <source>
        <dbReference type="ARBA" id="ARBA00022862"/>
    </source>
</evidence>
<dbReference type="PROSITE" id="PS00332">
    <property type="entry name" value="SOD_CU_ZN_2"/>
    <property type="match status" value="1"/>
</dbReference>
<evidence type="ECO:0000259" key="11">
    <source>
        <dbReference type="Pfam" id="PF00080"/>
    </source>
</evidence>
<keyword evidence="5 9" id="KW-0560">Oxidoreductase</keyword>
<dbReference type="InterPro" id="IPR036423">
    <property type="entry name" value="SOD-like_Cu/Zn_dom_sf"/>
</dbReference>
<dbReference type="InterPro" id="IPR018152">
    <property type="entry name" value="SOD_Cu/Zn_BS"/>
</dbReference>
<comment type="catalytic activity">
    <reaction evidence="8 9">
        <text>2 superoxide + 2 H(+) = H2O2 + O2</text>
        <dbReference type="Rhea" id="RHEA:20696"/>
        <dbReference type="ChEBI" id="CHEBI:15378"/>
        <dbReference type="ChEBI" id="CHEBI:15379"/>
        <dbReference type="ChEBI" id="CHEBI:16240"/>
        <dbReference type="ChEBI" id="CHEBI:18421"/>
        <dbReference type="EC" id="1.15.1.1"/>
    </reaction>
</comment>
<keyword evidence="3 9" id="KW-0862">Zinc</keyword>
<evidence type="ECO:0000313" key="12">
    <source>
        <dbReference type="EMBL" id="TPX54586.1"/>
    </source>
</evidence>
<keyword evidence="6 9" id="KW-0186">Copper</keyword>
<proteinExistence type="inferred from homology"/>
<feature type="domain" description="Superoxide dismutase copper/zinc binding" evidence="11">
    <location>
        <begin position="45"/>
        <end position="179"/>
    </location>
</feature>
<evidence type="ECO:0000256" key="9">
    <source>
        <dbReference type="RuleBase" id="RU000393"/>
    </source>
</evidence>
<dbReference type="InterPro" id="IPR024134">
    <property type="entry name" value="SOD_Cu/Zn_/chaperone"/>
</dbReference>
<keyword evidence="4" id="KW-0049">Antioxidant</keyword>
<evidence type="ECO:0000256" key="8">
    <source>
        <dbReference type="ARBA" id="ARBA00049204"/>
    </source>
</evidence>
<dbReference type="CDD" id="cd00305">
    <property type="entry name" value="Cu-Zn_Superoxide_Dismutase"/>
    <property type="match status" value="1"/>
</dbReference>
<evidence type="ECO:0000256" key="7">
    <source>
        <dbReference type="ARBA" id="ARBA00023157"/>
    </source>
</evidence>
<evidence type="ECO:0000256" key="1">
    <source>
        <dbReference type="ARBA" id="ARBA00010457"/>
    </source>
</evidence>
<dbReference type="SUPFAM" id="SSF49329">
    <property type="entry name" value="Cu,Zn superoxide dismutase-like"/>
    <property type="match status" value="1"/>
</dbReference>
<dbReference type="AlphaFoldDB" id="A0A507DSS1"/>
<comment type="function">
    <text evidence="9">Destroys radicals which are normally produced within the cells and which are toxic to biological systems.</text>
</comment>
<comment type="cofactor">
    <cofactor evidence="9">
        <name>Zn(2+)</name>
        <dbReference type="ChEBI" id="CHEBI:29105"/>
    </cofactor>
    <text evidence="9">Binds 1 zinc ion per subunit.</text>
</comment>
<comment type="cofactor">
    <cofactor evidence="9">
        <name>Cu cation</name>
        <dbReference type="ChEBI" id="CHEBI:23378"/>
    </cofactor>
    <text evidence="9">Binds 1 copper ion per subunit.</text>
</comment>
<dbReference type="InterPro" id="IPR001424">
    <property type="entry name" value="SOD_Cu_Zn_dom"/>
</dbReference>